<protein>
    <recommendedName>
        <fullName evidence="3">Reverse transcriptase RNase H-like domain-containing protein</fullName>
    </recommendedName>
</protein>
<evidence type="ECO:0000313" key="2">
    <source>
        <dbReference type="Proteomes" id="UP000237271"/>
    </source>
</evidence>
<comment type="caution">
    <text evidence="1">The sequence shown here is derived from an EMBL/GenBank/DDBJ whole genome shotgun (WGS) entry which is preliminary data.</text>
</comment>
<evidence type="ECO:0000313" key="1">
    <source>
        <dbReference type="EMBL" id="POM62804.1"/>
    </source>
</evidence>
<gene>
    <name evidence="1" type="ORF">PHPALM_27991</name>
</gene>
<dbReference type="Proteomes" id="UP000237271">
    <property type="component" value="Unassembled WGS sequence"/>
</dbReference>
<keyword evidence="2" id="KW-1185">Reference proteome</keyword>
<organism evidence="1 2">
    <name type="scientific">Phytophthora palmivora</name>
    <dbReference type="NCBI Taxonomy" id="4796"/>
    <lineage>
        <taxon>Eukaryota</taxon>
        <taxon>Sar</taxon>
        <taxon>Stramenopiles</taxon>
        <taxon>Oomycota</taxon>
        <taxon>Peronosporomycetes</taxon>
        <taxon>Peronosporales</taxon>
        <taxon>Peronosporaceae</taxon>
        <taxon>Phytophthora</taxon>
    </lineage>
</organism>
<reference evidence="1 2" key="1">
    <citation type="journal article" date="2017" name="Genome Biol. Evol.">
        <title>Phytophthora megakarya and P. palmivora, closely related causal agents of cacao black pod rot, underwent increases in genome sizes and gene numbers by different mechanisms.</title>
        <authorList>
            <person name="Ali S.S."/>
            <person name="Shao J."/>
            <person name="Lary D.J."/>
            <person name="Kronmiller B."/>
            <person name="Shen D."/>
            <person name="Strem M.D."/>
            <person name="Amoako-Attah I."/>
            <person name="Akrofi A.Y."/>
            <person name="Begoude B.A."/>
            <person name="Ten Hoopen G.M."/>
            <person name="Coulibaly K."/>
            <person name="Kebe B.I."/>
            <person name="Melnick R.L."/>
            <person name="Guiltinan M.J."/>
            <person name="Tyler B.M."/>
            <person name="Meinhardt L.W."/>
            <person name="Bailey B.A."/>
        </authorList>
    </citation>
    <scope>NUCLEOTIDE SEQUENCE [LARGE SCALE GENOMIC DNA]</scope>
    <source>
        <strain evidence="2">sbr112.9</strain>
    </source>
</reference>
<sequence length="169" mass="19508">MLVDVKLAAEIFNNGVELLSVVEIIKGYRTMLLGFPAITHTDHKNVLYISLRDKRCKLLLEIILGCGFQNIGADAFPRLRYDYVKQATEQEIFVVGEEHRLADSTIKTLIARFDQMLWILITRCARPSEDFKKRVVVPNSLRNDLVGLNHEYLLHPGGEKQYRSMTIFW</sequence>
<dbReference type="OrthoDB" id="127776at2759"/>
<evidence type="ECO:0008006" key="3">
    <source>
        <dbReference type="Google" id="ProtNLM"/>
    </source>
</evidence>
<accession>A0A2P4XB72</accession>
<dbReference type="EMBL" id="NCKW01015495">
    <property type="protein sequence ID" value="POM62804.1"/>
    <property type="molecule type" value="Genomic_DNA"/>
</dbReference>
<name>A0A2P4XB72_9STRA</name>
<proteinExistence type="predicted"/>
<dbReference type="AlphaFoldDB" id="A0A2P4XB72"/>